<proteinExistence type="predicted"/>
<name>A0A1S5SK17_POPNI</name>
<evidence type="ECO:0000313" key="1">
    <source>
        <dbReference type="EMBL" id="APO09005.1"/>
    </source>
</evidence>
<reference evidence="1" key="1">
    <citation type="submission" date="2016-06" db="EMBL/GenBank/DDBJ databases">
        <authorList>
            <person name="Kjaerup R.B."/>
            <person name="Dalgaard T.S."/>
            <person name="Juul-Madsen H.R."/>
        </authorList>
    </citation>
    <scope>NUCLEOTIDE SEQUENCE</scope>
</reference>
<keyword evidence="1" id="KW-0150">Chloroplast</keyword>
<dbReference type="AlphaFoldDB" id="A0A1S5SK17"/>
<sequence>MLCQIRIEKRKISFLLGILGRTFFVKSRLLITFYSNIERKGQYTGWVEEVVILGPTHDPKLRDIKEYTSLGLIRDLRQE</sequence>
<accession>A0A1S5SK17</accession>
<protein>
    <submittedName>
        <fullName evidence="1">Uncharacterized protein</fullName>
    </submittedName>
</protein>
<organism evidence="1">
    <name type="scientific">Populus nigra</name>
    <name type="common">Lombardy poplar</name>
    <dbReference type="NCBI Taxonomy" id="3691"/>
    <lineage>
        <taxon>Eukaryota</taxon>
        <taxon>Viridiplantae</taxon>
        <taxon>Streptophyta</taxon>
        <taxon>Embryophyta</taxon>
        <taxon>Tracheophyta</taxon>
        <taxon>Spermatophyta</taxon>
        <taxon>Magnoliopsida</taxon>
        <taxon>eudicotyledons</taxon>
        <taxon>Gunneridae</taxon>
        <taxon>Pentapetalae</taxon>
        <taxon>rosids</taxon>
        <taxon>fabids</taxon>
        <taxon>Malpighiales</taxon>
        <taxon>Salicaceae</taxon>
        <taxon>Saliceae</taxon>
        <taxon>Populus</taxon>
    </lineage>
</organism>
<keyword evidence="1" id="KW-0934">Plastid</keyword>
<geneLocation type="chloroplast" evidence="1"/>
<dbReference type="EMBL" id="KX377117">
    <property type="protein sequence ID" value="APO09005.1"/>
    <property type="molecule type" value="Genomic_DNA"/>
</dbReference>